<dbReference type="CDD" id="cd00959">
    <property type="entry name" value="DeoC"/>
    <property type="match status" value="1"/>
</dbReference>
<name>A0A2A4HNE3_9GAMM</name>
<dbReference type="PANTHER" id="PTHR10889">
    <property type="entry name" value="DEOXYRIBOSE-PHOSPHATE ALDOLASE"/>
    <property type="match status" value="1"/>
</dbReference>
<gene>
    <name evidence="8" type="ORF">CPA45_11420</name>
</gene>
<dbReference type="GO" id="GO:0004139">
    <property type="term" value="F:deoxyribose-phosphate aldolase activity"/>
    <property type="evidence" value="ECO:0007669"/>
    <property type="project" value="UniProtKB-UniRule"/>
</dbReference>
<dbReference type="SMART" id="SM01133">
    <property type="entry name" value="DeoC"/>
    <property type="match status" value="1"/>
</dbReference>
<dbReference type="PIRSF" id="PIRSF001357">
    <property type="entry name" value="DeoC"/>
    <property type="match status" value="1"/>
</dbReference>
<reference evidence="9" key="1">
    <citation type="submission" date="2017-09" db="EMBL/GenBank/DDBJ databases">
        <authorList>
            <person name="Cho G.-S."/>
            <person name="Oguntoyinbo F.A."/>
            <person name="Cnockaert M."/>
            <person name="Kabisch J."/>
            <person name="Neve H."/>
            <person name="Bockelmann W."/>
            <person name="Wenning M."/>
            <person name="Franz C.M."/>
            <person name="Vandamme P."/>
        </authorList>
    </citation>
    <scope>NUCLEOTIDE SEQUENCE [LARGE SCALE GENOMIC DNA]</scope>
    <source>
        <strain evidence="9">MBT G8648</strain>
    </source>
</reference>
<dbReference type="AlphaFoldDB" id="A0A2A4HNE3"/>
<evidence type="ECO:0000256" key="1">
    <source>
        <dbReference type="ARBA" id="ARBA00004816"/>
    </source>
</evidence>
<dbReference type="GO" id="GO:0016052">
    <property type="term" value="P:carbohydrate catabolic process"/>
    <property type="evidence" value="ECO:0007669"/>
    <property type="project" value="TreeGrafter"/>
</dbReference>
<sequence>MTATASPHVSTARQALALMDLTSLNESDTDSVIEALCQQVKTPFGNPAAVCVYPQFVVTAARALSAHQLDGQVKIATVTNFPHGGEDIMGAARETREAVASGANEVDVVFPYRALMKGDEATGLELVEMCKAACGGQALLKVIIESGELKEPALIRRASELAIEGGADFIKTSTGKVPVNATLEAANIMLNVIKDSGKDVGFKAAGGVRTTEEAAEYLALATEIMGAKWITPEHFRFGASSLLGNLLNTLSGSALQATKQSTTHGGY</sequence>
<dbReference type="Pfam" id="PF01791">
    <property type="entry name" value="DeoC"/>
    <property type="match status" value="1"/>
</dbReference>
<dbReference type="NCBIfam" id="TIGR00126">
    <property type="entry name" value="deoC"/>
    <property type="match status" value="1"/>
</dbReference>
<evidence type="ECO:0000256" key="7">
    <source>
        <dbReference type="NCBIfam" id="TIGR00126"/>
    </source>
</evidence>
<dbReference type="InterPro" id="IPR011343">
    <property type="entry name" value="DeoC"/>
</dbReference>
<dbReference type="PANTHER" id="PTHR10889:SF3">
    <property type="entry name" value="DEOXYRIBOSE-PHOSPHATE ALDOLASE"/>
    <property type="match status" value="1"/>
</dbReference>
<evidence type="ECO:0000313" key="8">
    <source>
        <dbReference type="EMBL" id="PCF95651.1"/>
    </source>
</evidence>
<dbReference type="OrthoDB" id="6579831at2"/>
<comment type="catalytic activity">
    <reaction evidence="6">
        <text>2-deoxy-D-ribose 5-phosphate = D-glyceraldehyde 3-phosphate + acetaldehyde</text>
        <dbReference type="Rhea" id="RHEA:12821"/>
        <dbReference type="ChEBI" id="CHEBI:15343"/>
        <dbReference type="ChEBI" id="CHEBI:59776"/>
        <dbReference type="ChEBI" id="CHEBI:62877"/>
        <dbReference type="EC" id="4.1.2.4"/>
    </reaction>
</comment>
<dbReference type="Proteomes" id="UP000218677">
    <property type="component" value="Unassembled WGS sequence"/>
</dbReference>
<dbReference type="InterPro" id="IPR002915">
    <property type="entry name" value="DeoC/FbaB/LacD_aldolase"/>
</dbReference>
<keyword evidence="5" id="KW-0704">Schiff base</keyword>
<dbReference type="EC" id="4.1.2.4" evidence="3 7"/>
<dbReference type="GO" id="GO:0009264">
    <property type="term" value="P:deoxyribonucleotide catabolic process"/>
    <property type="evidence" value="ECO:0007669"/>
    <property type="project" value="UniProtKB-UniRule"/>
</dbReference>
<evidence type="ECO:0000256" key="3">
    <source>
        <dbReference type="ARBA" id="ARBA00012515"/>
    </source>
</evidence>
<evidence type="ECO:0000256" key="4">
    <source>
        <dbReference type="ARBA" id="ARBA00023239"/>
    </source>
</evidence>
<evidence type="ECO:0000256" key="6">
    <source>
        <dbReference type="ARBA" id="ARBA00048791"/>
    </source>
</evidence>
<dbReference type="RefSeq" id="WP_096651665.1">
    <property type="nucleotide sequence ID" value="NZ_NWUX01000008.1"/>
</dbReference>
<keyword evidence="9" id="KW-1185">Reference proteome</keyword>
<dbReference type="SUPFAM" id="SSF51569">
    <property type="entry name" value="Aldolase"/>
    <property type="match status" value="1"/>
</dbReference>
<dbReference type="Gene3D" id="3.20.20.70">
    <property type="entry name" value="Aldolase class I"/>
    <property type="match status" value="1"/>
</dbReference>
<protein>
    <recommendedName>
        <fullName evidence="3 7">Deoxyribose-phosphate aldolase</fullName>
        <ecNumber evidence="3 7">4.1.2.4</ecNumber>
    </recommendedName>
</protein>
<evidence type="ECO:0000313" key="9">
    <source>
        <dbReference type="Proteomes" id="UP000218677"/>
    </source>
</evidence>
<evidence type="ECO:0000256" key="5">
    <source>
        <dbReference type="ARBA" id="ARBA00023270"/>
    </source>
</evidence>
<proteinExistence type="inferred from homology"/>
<evidence type="ECO:0000256" key="2">
    <source>
        <dbReference type="ARBA" id="ARBA00009473"/>
    </source>
</evidence>
<dbReference type="InterPro" id="IPR013785">
    <property type="entry name" value="Aldolase_TIM"/>
</dbReference>
<accession>A0A2A4HNE3</accession>
<keyword evidence="4" id="KW-0456">Lyase</keyword>
<comment type="caution">
    <text evidence="8">The sequence shown here is derived from an EMBL/GenBank/DDBJ whole genome shotgun (WGS) entry which is preliminary data.</text>
</comment>
<organism evidence="8 9">
    <name type="scientific">Vreelandella nigrificans</name>
    <dbReference type="NCBI Taxonomy" id="2042704"/>
    <lineage>
        <taxon>Bacteria</taxon>
        <taxon>Pseudomonadati</taxon>
        <taxon>Pseudomonadota</taxon>
        <taxon>Gammaproteobacteria</taxon>
        <taxon>Oceanospirillales</taxon>
        <taxon>Halomonadaceae</taxon>
        <taxon>Vreelandella</taxon>
    </lineage>
</organism>
<comment type="pathway">
    <text evidence="1">Carbohydrate degradation; 2-deoxy-D-ribose 1-phosphate degradation; D-glyceraldehyde 3-phosphate and acetaldehyde from 2-deoxy-alpha-D-ribose 1-phosphate: step 2/2.</text>
</comment>
<dbReference type="GO" id="GO:0005737">
    <property type="term" value="C:cytoplasm"/>
    <property type="evidence" value="ECO:0007669"/>
    <property type="project" value="InterPro"/>
</dbReference>
<comment type="similarity">
    <text evidence="2">Belongs to the DeoC/FbaB aldolase family. DeoC type 2 subfamily.</text>
</comment>
<dbReference type="EMBL" id="NWUX01000008">
    <property type="protein sequence ID" value="PCF95651.1"/>
    <property type="molecule type" value="Genomic_DNA"/>
</dbReference>